<dbReference type="Gene3D" id="1.10.10.10">
    <property type="entry name" value="Winged helix-like DNA-binding domain superfamily/Winged helix DNA-binding domain"/>
    <property type="match status" value="1"/>
</dbReference>
<protein>
    <recommendedName>
        <fullName evidence="2">HTH marR-type domain-containing protein</fullName>
    </recommendedName>
</protein>
<dbReference type="Pfam" id="PF01047">
    <property type="entry name" value="MarR"/>
    <property type="match status" value="1"/>
</dbReference>
<dbReference type="GO" id="GO:0006950">
    <property type="term" value="P:response to stress"/>
    <property type="evidence" value="ECO:0007669"/>
    <property type="project" value="TreeGrafter"/>
</dbReference>
<dbReference type="PROSITE" id="PS50995">
    <property type="entry name" value="HTH_MARR_2"/>
    <property type="match status" value="1"/>
</dbReference>
<gene>
    <name evidence="3" type="ORF">GCM10011579_097570</name>
</gene>
<accession>A0A917YGW4</accession>
<dbReference type="PRINTS" id="PR00598">
    <property type="entry name" value="HTHMARR"/>
</dbReference>
<evidence type="ECO:0000256" key="1">
    <source>
        <dbReference type="SAM" id="MobiDB-lite"/>
    </source>
</evidence>
<dbReference type="SUPFAM" id="SSF46785">
    <property type="entry name" value="Winged helix' DNA-binding domain"/>
    <property type="match status" value="1"/>
</dbReference>
<dbReference type="SMART" id="SM00347">
    <property type="entry name" value="HTH_MARR"/>
    <property type="match status" value="1"/>
</dbReference>
<dbReference type="Proteomes" id="UP000600365">
    <property type="component" value="Unassembled WGS sequence"/>
</dbReference>
<feature type="domain" description="HTH marR-type" evidence="2">
    <location>
        <begin position="1"/>
        <end position="87"/>
    </location>
</feature>
<comment type="caution">
    <text evidence="3">The sequence shown here is derived from an EMBL/GenBank/DDBJ whole genome shotgun (WGS) entry which is preliminary data.</text>
</comment>
<dbReference type="AlphaFoldDB" id="A0A917YGW4"/>
<proteinExistence type="predicted"/>
<evidence type="ECO:0000313" key="4">
    <source>
        <dbReference type="Proteomes" id="UP000600365"/>
    </source>
</evidence>
<dbReference type="EMBL" id="BMMM01000035">
    <property type="protein sequence ID" value="GGN96277.1"/>
    <property type="molecule type" value="Genomic_DNA"/>
</dbReference>
<evidence type="ECO:0000313" key="3">
    <source>
        <dbReference type="EMBL" id="GGN96277.1"/>
    </source>
</evidence>
<dbReference type="InterPro" id="IPR036390">
    <property type="entry name" value="WH_DNA-bd_sf"/>
</dbReference>
<name>A0A917YGW4_9ACTN</name>
<organism evidence="3 4">
    <name type="scientific">Streptomyces albiflavescens</name>
    <dbReference type="NCBI Taxonomy" id="1623582"/>
    <lineage>
        <taxon>Bacteria</taxon>
        <taxon>Bacillati</taxon>
        <taxon>Actinomycetota</taxon>
        <taxon>Actinomycetes</taxon>
        <taxon>Kitasatosporales</taxon>
        <taxon>Streptomycetaceae</taxon>
        <taxon>Streptomyces</taxon>
    </lineage>
</organism>
<dbReference type="InterPro" id="IPR000835">
    <property type="entry name" value="HTH_MarR-typ"/>
</dbReference>
<sequence>MGEIAAAVPLSQGGLTMQADRLAESGLIERERDERDRRIVRLRLTAAGQDLARRVADARAAGEWDMLAGLPPAEQRQLEALLGSLGQSLTNTDPNKLTDPDEGAIDPNKAAAPKN</sequence>
<dbReference type="InterPro" id="IPR039422">
    <property type="entry name" value="MarR/SlyA-like"/>
</dbReference>
<keyword evidence="4" id="KW-1185">Reference proteome</keyword>
<dbReference type="PANTHER" id="PTHR33164:SF43">
    <property type="entry name" value="HTH-TYPE TRANSCRIPTIONAL REPRESSOR YETL"/>
    <property type="match status" value="1"/>
</dbReference>
<dbReference type="InterPro" id="IPR036388">
    <property type="entry name" value="WH-like_DNA-bd_sf"/>
</dbReference>
<evidence type="ECO:0000259" key="2">
    <source>
        <dbReference type="PROSITE" id="PS50995"/>
    </source>
</evidence>
<reference evidence="3 4" key="1">
    <citation type="journal article" date="2014" name="Int. J. Syst. Evol. Microbiol.">
        <title>Complete genome sequence of Corynebacterium casei LMG S-19264T (=DSM 44701T), isolated from a smear-ripened cheese.</title>
        <authorList>
            <consortium name="US DOE Joint Genome Institute (JGI-PGF)"/>
            <person name="Walter F."/>
            <person name="Albersmeier A."/>
            <person name="Kalinowski J."/>
            <person name="Ruckert C."/>
        </authorList>
    </citation>
    <scope>NUCLEOTIDE SEQUENCE [LARGE SCALE GENOMIC DNA]</scope>
    <source>
        <strain evidence="3 4">CGMCC 4.7111</strain>
    </source>
</reference>
<dbReference type="PANTHER" id="PTHR33164">
    <property type="entry name" value="TRANSCRIPTIONAL REGULATOR, MARR FAMILY"/>
    <property type="match status" value="1"/>
</dbReference>
<feature type="compositionally biased region" description="Polar residues" evidence="1">
    <location>
        <begin position="85"/>
        <end position="95"/>
    </location>
</feature>
<feature type="region of interest" description="Disordered" evidence="1">
    <location>
        <begin position="84"/>
        <end position="115"/>
    </location>
</feature>
<dbReference type="GO" id="GO:0003700">
    <property type="term" value="F:DNA-binding transcription factor activity"/>
    <property type="evidence" value="ECO:0007669"/>
    <property type="project" value="InterPro"/>
</dbReference>